<keyword evidence="4 10" id="KW-0997">Cell inner membrane</keyword>
<dbReference type="PANTHER" id="PTHR30625:SF3">
    <property type="entry name" value="TOL-PAL SYSTEM PROTEIN TOLQ"/>
    <property type="match status" value="1"/>
</dbReference>
<feature type="signal peptide" evidence="11">
    <location>
        <begin position="1"/>
        <end position="21"/>
    </location>
</feature>
<evidence type="ECO:0000256" key="8">
    <source>
        <dbReference type="ARBA" id="ARBA00023136"/>
    </source>
</evidence>
<evidence type="ECO:0000256" key="6">
    <source>
        <dbReference type="ARBA" id="ARBA00022692"/>
    </source>
</evidence>
<comment type="similarity">
    <text evidence="2 10">Belongs to the ExbB/TolQ family.</text>
</comment>
<evidence type="ECO:0000256" key="2">
    <source>
        <dbReference type="ARBA" id="ARBA00010442"/>
    </source>
</evidence>
<dbReference type="Pfam" id="PF01618">
    <property type="entry name" value="MotA_ExbB"/>
    <property type="match status" value="1"/>
</dbReference>
<dbReference type="InterPro" id="IPR050790">
    <property type="entry name" value="ExbB/TolQ_transport"/>
</dbReference>
<evidence type="ECO:0000256" key="7">
    <source>
        <dbReference type="ARBA" id="ARBA00022989"/>
    </source>
</evidence>
<reference evidence="14" key="1">
    <citation type="journal article" date="2019" name="Int. J. Syst. Evol. Microbiol.">
        <title>The Global Catalogue of Microorganisms (GCM) 10K type strain sequencing project: providing services to taxonomists for standard genome sequencing and annotation.</title>
        <authorList>
            <consortium name="The Broad Institute Genomics Platform"/>
            <consortium name="The Broad Institute Genome Sequencing Center for Infectious Disease"/>
            <person name="Wu L."/>
            <person name="Ma J."/>
        </authorList>
    </citation>
    <scope>NUCLEOTIDE SEQUENCE [LARGE SCALE GENOMIC DNA]</scope>
    <source>
        <strain evidence="14">CCUG 60023</strain>
    </source>
</reference>
<keyword evidence="7 10" id="KW-1133">Transmembrane helix</keyword>
<comment type="function">
    <text evidence="10">Part of the Tol-Pal system, which plays a role in outer membrane invagination during cell division and is important for maintaining outer membrane integrity.</text>
</comment>
<feature type="domain" description="MotA/TolQ/ExbB proton channel" evidence="12">
    <location>
        <begin position="137"/>
        <end position="239"/>
    </location>
</feature>
<evidence type="ECO:0000256" key="9">
    <source>
        <dbReference type="ARBA" id="ARBA00023306"/>
    </source>
</evidence>
<dbReference type="InterPro" id="IPR014163">
    <property type="entry name" value="Tol-Pal_TolQ"/>
</dbReference>
<dbReference type="PANTHER" id="PTHR30625">
    <property type="entry name" value="PROTEIN TOLQ"/>
    <property type="match status" value="1"/>
</dbReference>
<keyword evidence="11" id="KW-0732">Signal</keyword>
<evidence type="ECO:0000256" key="3">
    <source>
        <dbReference type="ARBA" id="ARBA00022475"/>
    </source>
</evidence>
<dbReference type="RefSeq" id="WP_377211141.1">
    <property type="nucleotide sequence ID" value="NZ_JBHTJV010000002.1"/>
</dbReference>
<dbReference type="NCBIfam" id="TIGR02796">
    <property type="entry name" value="tolQ"/>
    <property type="match status" value="1"/>
</dbReference>
<keyword evidence="9 10" id="KW-0131">Cell cycle</keyword>
<keyword evidence="3 10" id="KW-1003">Cell membrane</keyword>
<feature type="chain" id="PRO_5047069174" description="Tol-Pal system protein TolQ" evidence="11">
    <location>
        <begin position="22"/>
        <end position="258"/>
    </location>
</feature>
<dbReference type="HAMAP" id="MF_02202">
    <property type="entry name" value="TolQ"/>
    <property type="match status" value="1"/>
</dbReference>
<evidence type="ECO:0000256" key="1">
    <source>
        <dbReference type="ARBA" id="ARBA00004651"/>
    </source>
</evidence>
<dbReference type="InterPro" id="IPR002898">
    <property type="entry name" value="MotA_ExbB_proton_chnl"/>
</dbReference>
<gene>
    <name evidence="10 13" type="primary">tolQ</name>
    <name evidence="13" type="ORF">ACFQ14_02620</name>
</gene>
<evidence type="ECO:0000256" key="4">
    <source>
        <dbReference type="ARBA" id="ARBA00022519"/>
    </source>
</evidence>
<organism evidence="13 14">
    <name type="scientific">Pseudahrensia aquimaris</name>
    <dbReference type="NCBI Taxonomy" id="744461"/>
    <lineage>
        <taxon>Bacteria</taxon>
        <taxon>Pseudomonadati</taxon>
        <taxon>Pseudomonadota</taxon>
        <taxon>Alphaproteobacteria</taxon>
        <taxon>Hyphomicrobiales</taxon>
        <taxon>Ahrensiaceae</taxon>
        <taxon>Pseudahrensia</taxon>
    </lineage>
</organism>
<sequence>MNRLLSRASVTALLFSLLASAGFAQEVQSSGLEATVDTSLIGLFMEAGLIVKIVMIGLILASVWCWAIIVDKWLAFSRMKKQIDLFEQTFWSGQSLENLYQTLNGRPVSGMSALFVAAMGEWKRSFERNARSPIGLQTRIDKVLDVSLAREMEKMEKRLMFLATLGSAAPFVGLFGTVVGIMTSFQAIAGSKSTSLAVVAPGIAEALLATALGLLAAIPATIAYNKLSADAAKISTRLEGFADEFSAILSRQIDETAA</sequence>
<feature type="transmembrane region" description="Helical" evidence="10">
    <location>
        <begin position="159"/>
        <end position="182"/>
    </location>
</feature>
<evidence type="ECO:0000313" key="13">
    <source>
        <dbReference type="EMBL" id="MFD0915292.1"/>
    </source>
</evidence>
<comment type="caution">
    <text evidence="13">The sequence shown here is derived from an EMBL/GenBank/DDBJ whole genome shotgun (WGS) entry which is preliminary data.</text>
</comment>
<keyword evidence="14" id="KW-1185">Reference proteome</keyword>
<name>A0ABW3FCK7_9HYPH</name>
<comment type="subunit">
    <text evidence="10">The Tol-Pal system is composed of five core proteins: the inner membrane proteins TolA, TolQ and TolR, the periplasmic protein TolB and the outer membrane protein Pal. They form a network linking the inner and outer membranes and the peptidoglycan layer.</text>
</comment>
<keyword evidence="6 10" id="KW-0812">Transmembrane</keyword>
<evidence type="ECO:0000256" key="10">
    <source>
        <dbReference type="HAMAP-Rule" id="MF_02202"/>
    </source>
</evidence>
<dbReference type="Proteomes" id="UP001597101">
    <property type="component" value="Unassembled WGS sequence"/>
</dbReference>
<evidence type="ECO:0000259" key="12">
    <source>
        <dbReference type="Pfam" id="PF01618"/>
    </source>
</evidence>
<comment type="subcellular location">
    <subcellularLocation>
        <location evidence="10">Cell inner membrane</location>
        <topology evidence="10">Multi-pass membrane protein</topology>
    </subcellularLocation>
    <subcellularLocation>
        <location evidence="1">Cell membrane</location>
        <topology evidence="1">Multi-pass membrane protein</topology>
    </subcellularLocation>
</comment>
<proteinExistence type="inferred from homology"/>
<accession>A0ABW3FCK7</accession>
<evidence type="ECO:0000256" key="11">
    <source>
        <dbReference type="SAM" id="SignalP"/>
    </source>
</evidence>
<feature type="transmembrane region" description="Helical" evidence="10">
    <location>
        <begin position="202"/>
        <end position="224"/>
    </location>
</feature>
<protein>
    <recommendedName>
        <fullName evidence="10">Tol-Pal system protein TolQ</fullName>
    </recommendedName>
</protein>
<keyword evidence="5 10" id="KW-0132">Cell division</keyword>
<dbReference type="EMBL" id="JBHTJV010000002">
    <property type="protein sequence ID" value="MFD0915292.1"/>
    <property type="molecule type" value="Genomic_DNA"/>
</dbReference>
<evidence type="ECO:0000256" key="5">
    <source>
        <dbReference type="ARBA" id="ARBA00022618"/>
    </source>
</evidence>
<feature type="transmembrane region" description="Helical" evidence="10">
    <location>
        <begin position="48"/>
        <end position="70"/>
    </location>
</feature>
<evidence type="ECO:0000313" key="14">
    <source>
        <dbReference type="Proteomes" id="UP001597101"/>
    </source>
</evidence>
<keyword evidence="8 10" id="KW-0472">Membrane</keyword>